<evidence type="ECO:0000313" key="6">
    <source>
        <dbReference type="EMBL" id="KAG0275425.1"/>
    </source>
</evidence>
<dbReference type="Gene3D" id="3.30.70.330">
    <property type="match status" value="1"/>
</dbReference>
<keyword evidence="1" id="KW-0479">Metal-binding</keyword>
<dbReference type="PANTHER" id="PTHR48038">
    <property type="entry name" value="RIBONUCLEOPROTEIN RB97D"/>
    <property type="match status" value="1"/>
</dbReference>
<evidence type="ECO:0000313" key="7">
    <source>
        <dbReference type="Proteomes" id="UP001194580"/>
    </source>
</evidence>
<dbReference type="InterPro" id="IPR001878">
    <property type="entry name" value="Znf_CCHC"/>
</dbReference>
<evidence type="ECO:0000256" key="1">
    <source>
        <dbReference type="PROSITE-ProRule" id="PRU00047"/>
    </source>
</evidence>
<feature type="compositionally biased region" description="Basic and acidic residues" evidence="3">
    <location>
        <begin position="194"/>
        <end position="211"/>
    </location>
</feature>
<feature type="region of interest" description="Disordered" evidence="3">
    <location>
        <begin position="97"/>
        <end position="211"/>
    </location>
</feature>
<dbReference type="InterPro" id="IPR035979">
    <property type="entry name" value="RBD_domain_sf"/>
</dbReference>
<feature type="domain" description="CCHC-type" evidence="5">
    <location>
        <begin position="85"/>
        <end position="99"/>
    </location>
</feature>
<dbReference type="GO" id="GO:0008270">
    <property type="term" value="F:zinc ion binding"/>
    <property type="evidence" value="ECO:0007669"/>
    <property type="project" value="UniProtKB-KW"/>
</dbReference>
<keyword evidence="7" id="KW-1185">Reference proteome</keyword>
<evidence type="ECO:0000256" key="3">
    <source>
        <dbReference type="SAM" id="MobiDB-lite"/>
    </source>
</evidence>
<gene>
    <name evidence="6" type="ORF">BGZ95_008805</name>
</gene>
<dbReference type="Gene3D" id="4.10.60.10">
    <property type="entry name" value="Zinc finger, CCHC-type"/>
    <property type="match status" value="1"/>
</dbReference>
<keyword evidence="1" id="KW-0863">Zinc-finger</keyword>
<evidence type="ECO:0000259" key="4">
    <source>
        <dbReference type="PROSITE" id="PS50102"/>
    </source>
</evidence>
<organism evidence="6 7">
    <name type="scientific">Linnemannia exigua</name>
    <dbReference type="NCBI Taxonomy" id="604196"/>
    <lineage>
        <taxon>Eukaryota</taxon>
        <taxon>Fungi</taxon>
        <taxon>Fungi incertae sedis</taxon>
        <taxon>Mucoromycota</taxon>
        <taxon>Mortierellomycotina</taxon>
        <taxon>Mortierellomycetes</taxon>
        <taxon>Mortierellales</taxon>
        <taxon>Mortierellaceae</taxon>
        <taxon>Linnemannia</taxon>
    </lineage>
</organism>
<reference evidence="6" key="1">
    <citation type="journal article" date="2020" name="Fungal Divers.">
        <title>Resolving the Mortierellaceae phylogeny through synthesis of multi-gene phylogenetics and phylogenomics.</title>
        <authorList>
            <person name="Vandepol N."/>
            <person name="Liber J."/>
            <person name="Desiro A."/>
            <person name="Na H."/>
            <person name="Kennedy M."/>
            <person name="Barry K."/>
            <person name="Grigoriev I.V."/>
            <person name="Miller A.N."/>
            <person name="O'Donnell K."/>
            <person name="Stajich J.E."/>
            <person name="Bonito G."/>
        </authorList>
    </citation>
    <scope>NUCLEOTIDE SEQUENCE</scope>
    <source>
        <strain evidence="6">NRRL 28262</strain>
    </source>
</reference>
<dbReference type="SUPFAM" id="SSF57756">
    <property type="entry name" value="Retrovirus zinc finger-like domains"/>
    <property type="match status" value="1"/>
</dbReference>
<dbReference type="InterPro" id="IPR000504">
    <property type="entry name" value="RRM_dom"/>
</dbReference>
<evidence type="ECO:0000256" key="2">
    <source>
        <dbReference type="PROSITE-ProRule" id="PRU00176"/>
    </source>
</evidence>
<dbReference type="Proteomes" id="UP001194580">
    <property type="component" value="Unassembled WGS sequence"/>
</dbReference>
<dbReference type="PROSITE" id="PS50102">
    <property type="entry name" value="RRM"/>
    <property type="match status" value="1"/>
</dbReference>
<dbReference type="SMART" id="SM00360">
    <property type="entry name" value="RRM"/>
    <property type="match status" value="1"/>
</dbReference>
<evidence type="ECO:0008006" key="8">
    <source>
        <dbReference type="Google" id="ProtNLM"/>
    </source>
</evidence>
<dbReference type="Pfam" id="PF00098">
    <property type="entry name" value="zf-CCHC"/>
    <property type="match status" value="1"/>
</dbReference>
<dbReference type="CDD" id="cd00590">
    <property type="entry name" value="RRM_SF"/>
    <property type="match status" value="1"/>
</dbReference>
<name>A0AAD4DE30_9FUNG</name>
<accession>A0AAD4DE30</accession>
<keyword evidence="2" id="KW-0694">RNA-binding</keyword>
<dbReference type="PROSITE" id="PS50158">
    <property type="entry name" value="ZF_CCHC"/>
    <property type="match status" value="1"/>
</dbReference>
<keyword evidence="1" id="KW-0862">Zinc</keyword>
<dbReference type="SMART" id="SM00343">
    <property type="entry name" value="ZnF_C2HC"/>
    <property type="match status" value="1"/>
</dbReference>
<feature type="domain" description="RRM" evidence="4">
    <location>
        <begin position="1"/>
        <end position="75"/>
    </location>
</feature>
<dbReference type="PANTHER" id="PTHR48038:SF1">
    <property type="entry name" value="RIBONUCLEOPROTEIN RB97D"/>
    <property type="match status" value="1"/>
</dbReference>
<proteinExistence type="predicted"/>
<dbReference type="Pfam" id="PF00076">
    <property type="entry name" value="RRM_1"/>
    <property type="match status" value="1"/>
</dbReference>
<feature type="compositionally biased region" description="Basic and acidic residues" evidence="3">
    <location>
        <begin position="97"/>
        <end position="172"/>
    </location>
</feature>
<dbReference type="EMBL" id="JAAAIL010000481">
    <property type="protein sequence ID" value="KAG0275425.1"/>
    <property type="molecule type" value="Genomic_DNA"/>
</dbReference>
<dbReference type="InterPro" id="IPR036875">
    <property type="entry name" value="Znf_CCHC_sf"/>
</dbReference>
<dbReference type="SUPFAM" id="SSF54928">
    <property type="entry name" value="RNA-binding domain, RBD"/>
    <property type="match status" value="1"/>
</dbReference>
<sequence>MALFLGRLSHDARSRDLEDLFAKYGRVTRLDIKRGVNSSYGFVEYEDVRDAEEAVHKLNGHLINNNPIVVEFAKNNGRRGGENECFKCGKEGHWARDCRGGGRSDRDRDRRRDDRRDDRDRRGDERKDDRDDRDRRGDDRREDRDERRGGDDRGEDRGGRERGEEGRRDSRQEGGANREPSPAPRGRRSPSPSGERRGSNAEKRSISPDAR</sequence>
<comment type="caution">
    <text evidence="6">The sequence shown here is derived from an EMBL/GenBank/DDBJ whole genome shotgun (WGS) entry which is preliminary data.</text>
</comment>
<dbReference type="GO" id="GO:0003723">
    <property type="term" value="F:RNA binding"/>
    <property type="evidence" value="ECO:0007669"/>
    <property type="project" value="UniProtKB-UniRule"/>
</dbReference>
<protein>
    <recommendedName>
        <fullName evidence="8">RNA-binding domain-containing protein</fullName>
    </recommendedName>
</protein>
<dbReference type="InterPro" id="IPR012677">
    <property type="entry name" value="Nucleotide-bd_a/b_plait_sf"/>
</dbReference>
<dbReference type="AlphaFoldDB" id="A0AAD4DE30"/>
<evidence type="ECO:0000259" key="5">
    <source>
        <dbReference type="PROSITE" id="PS50158"/>
    </source>
</evidence>